<dbReference type="InterPro" id="IPR000121">
    <property type="entry name" value="PEP_util_C"/>
</dbReference>
<keyword evidence="9 16" id="KW-0762">Sugar transport</keyword>
<dbReference type="Proteomes" id="UP000248706">
    <property type="component" value="Unassembled WGS sequence"/>
</dbReference>
<evidence type="ECO:0000256" key="14">
    <source>
        <dbReference type="ARBA" id="ARBA00022842"/>
    </source>
</evidence>
<feature type="active site" description="Proton donor" evidence="17">
    <location>
        <position position="552"/>
    </location>
</feature>
<dbReference type="GO" id="GO:0016301">
    <property type="term" value="F:kinase activity"/>
    <property type="evidence" value="ECO:0007669"/>
    <property type="project" value="UniProtKB-KW"/>
</dbReference>
<gene>
    <name evidence="25" type="ORF">A4R35_22355</name>
</gene>
<dbReference type="Pfam" id="PF00391">
    <property type="entry name" value="PEP-utilizers"/>
    <property type="match status" value="1"/>
</dbReference>
<evidence type="ECO:0000256" key="6">
    <source>
        <dbReference type="ARBA" id="ARBA00016544"/>
    </source>
</evidence>
<keyword evidence="13 16" id="KW-0418">Kinase</keyword>
<dbReference type="AlphaFoldDB" id="A0A328VM46"/>
<dbReference type="GO" id="GO:0008965">
    <property type="term" value="F:phosphoenolpyruvate-protein phosphotransferase activity"/>
    <property type="evidence" value="ECO:0007669"/>
    <property type="project" value="UniProtKB-EC"/>
</dbReference>
<dbReference type="InterPro" id="IPR024692">
    <property type="entry name" value="PTS_EI"/>
</dbReference>
<dbReference type="PANTHER" id="PTHR46244">
    <property type="entry name" value="PHOSPHOENOLPYRUVATE-PROTEIN PHOSPHOTRANSFERASE"/>
    <property type="match status" value="1"/>
</dbReference>
<evidence type="ECO:0000259" key="24">
    <source>
        <dbReference type="Pfam" id="PF05524"/>
    </source>
</evidence>
<dbReference type="SUPFAM" id="SSF52009">
    <property type="entry name" value="Phosphohistidine domain"/>
    <property type="match status" value="1"/>
</dbReference>
<evidence type="ECO:0000313" key="25">
    <source>
        <dbReference type="EMBL" id="RAQ98299.1"/>
    </source>
</evidence>
<feature type="binding site" evidence="18">
    <location>
        <begin position="504"/>
        <end position="505"/>
    </location>
    <ligand>
        <name>phosphoenolpyruvate</name>
        <dbReference type="ChEBI" id="CHEBI:58702"/>
    </ligand>
</feature>
<dbReference type="PANTHER" id="PTHR46244:SF6">
    <property type="entry name" value="PHOSPHOENOLPYRUVATE-PROTEIN PHOSPHOTRANSFERASE"/>
    <property type="match status" value="1"/>
</dbReference>
<keyword evidence="12 16" id="KW-0479">Metal-binding</keyword>
<dbReference type="SUPFAM" id="SSF51621">
    <property type="entry name" value="Phosphoenolpyruvate/pyruvate domain"/>
    <property type="match status" value="1"/>
</dbReference>
<evidence type="ECO:0000256" key="17">
    <source>
        <dbReference type="PIRSR" id="PIRSR000732-1"/>
    </source>
</evidence>
<dbReference type="OrthoDB" id="9765468at2"/>
<feature type="coiled-coil region" evidence="20">
    <location>
        <begin position="271"/>
        <end position="298"/>
    </location>
</feature>
<comment type="subcellular location">
    <subcellularLocation>
        <location evidence="3 16">Cytoplasm</location>
    </subcellularLocation>
</comment>
<keyword evidence="8 16" id="KW-0963">Cytoplasm</keyword>
<reference evidence="25 26" key="1">
    <citation type="submission" date="2016-08" db="EMBL/GenBank/DDBJ databases">
        <title>Analysis of Carbohydrate Active Enzymes in Thermogemmatispora T81 Reveals Carbohydrate Degradation Ability.</title>
        <authorList>
            <person name="Tomazini A."/>
            <person name="Lal S."/>
            <person name="Stott M."/>
            <person name="Henrissat B."/>
            <person name="Polikarpov I."/>
            <person name="Sparling R."/>
            <person name="Levin D.B."/>
        </authorList>
    </citation>
    <scope>NUCLEOTIDE SEQUENCE [LARGE SCALE GENOMIC DNA]</scope>
    <source>
        <strain evidence="25 26">T81</strain>
    </source>
</reference>
<evidence type="ECO:0000256" key="8">
    <source>
        <dbReference type="ARBA" id="ARBA00022490"/>
    </source>
</evidence>
<dbReference type="InterPro" id="IPR023151">
    <property type="entry name" value="PEP_util_CS"/>
</dbReference>
<dbReference type="EC" id="2.7.3.9" evidence="5 16"/>
<evidence type="ECO:0000256" key="2">
    <source>
        <dbReference type="ARBA" id="ARBA00001946"/>
    </source>
</evidence>
<keyword evidence="10 16" id="KW-0808">Transferase</keyword>
<dbReference type="InterPro" id="IPR006318">
    <property type="entry name" value="PTS_EI-like"/>
</dbReference>
<dbReference type="InterPro" id="IPR036637">
    <property type="entry name" value="Phosphohistidine_dom_sf"/>
</dbReference>
<comment type="function">
    <text evidence="16">General (non sugar-specific) component of the phosphoenolpyruvate-dependent sugar phosphotransferase system (sugar PTS). This major carbohydrate active-transport system catalyzes the phosphorylation of incoming sugar substrates concomitantly with their translocation across the cell membrane. Enzyme I transfers the phosphoryl group from phosphoenolpyruvate (PEP) to the phosphoryl carrier protein (HPr).</text>
</comment>
<dbReference type="InterPro" id="IPR036618">
    <property type="entry name" value="PtsI_HPr-bd_sf"/>
</dbReference>
<feature type="domain" description="PEP-utilising enzyme C-terminal" evidence="23">
    <location>
        <begin position="291"/>
        <end position="589"/>
    </location>
</feature>
<dbReference type="Pfam" id="PF05524">
    <property type="entry name" value="PEP-utilisers_N"/>
    <property type="match status" value="1"/>
</dbReference>
<organism evidence="25 26">
    <name type="scientific">Thermogemmatispora tikiterensis</name>
    <dbReference type="NCBI Taxonomy" id="1825093"/>
    <lineage>
        <taxon>Bacteria</taxon>
        <taxon>Bacillati</taxon>
        <taxon>Chloroflexota</taxon>
        <taxon>Ktedonobacteria</taxon>
        <taxon>Thermogemmatisporales</taxon>
        <taxon>Thermogemmatisporaceae</taxon>
        <taxon>Thermogemmatispora</taxon>
    </lineage>
</organism>
<feature type="binding site" evidence="18">
    <location>
        <position position="335"/>
    </location>
    <ligand>
        <name>phosphoenolpyruvate</name>
        <dbReference type="ChEBI" id="CHEBI:58702"/>
    </ligand>
</feature>
<keyword evidence="20" id="KW-0175">Coiled coil</keyword>
<dbReference type="Gene3D" id="3.50.30.10">
    <property type="entry name" value="Phosphohistidine domain"/>
    <property type="match status" value="1"/>
</dbReference>
<dbReference type="GO" id="GO:0046872">
    <property type="term" value="F:metal ion binding"/>
    <property type="evidence" value="ECO:0007669"/>
    <property type="project" value="UniProtKB-KW"/>
</dbReference>
<keyword evidence="11 16" id="KW-0598">Phosphotransferase system</keyword>
<name>A0A328VM46_9CHLR</name>
<evidence type="ECO:0000256" key="19">
    <source>
        <dbReference type="PIRSR" id="PIRSR000732-3"/>
    </source>
</evidence>
<dbReference type="SUPFAM" id="SSF47831">
    <property type="entry name" value="Enzyme I of the PEP:sugar phosphotransferase system HPr-binding (sub)domain"/>
    <property type="match status" value="1"/>
</dbReference>
<feature type="domain" description="Phosphotransferase system enzyme I N-terminal" evidence="24">
    <location>
        <begin position="25"/>
        <end position="156"/>
    </location>
</feature>
<protein>
    <recommendedName>
        <fullName evidence="6 16">Phosphoenolpyruvate-protein phosphotransferase</fullName>
        <ecNumber evidence="5 16">2.7.3.9</ecNumber>
    </recommendedName>
    <alternativeName>
        <fullName evidence="15 16">Phosphotransferase system, enzyme I</fullName>
    </alternativeName>
</protein>
<dbReference type="RefSeq" id="WP_112433467.1">
    <property type="nucleotide sequence ID" value="NZ_MCIF01000002.1"/>
</dbReference>
<dbReference type="Gene3D" id="1.10.274.10">
    <property type="entry name" value="PtsI, HPr-binding domain"/>
    <property type="match status" value="1"/>
</dbReference>
<evidence type="ECO:0000256" key="1">
    <source>
        <dbReference type="ARBA" id="ARBA00000683"/>
    </source>
</evidence>
<evidence type="ECO:0000256" key="3">
    <source>
        <dbReference type="ARBA" id="ARBA00004496"/>
    </source>
</evidence>
<dbReference type="EMBL" id="MCIF01000002">
    <property type="protein sequence ID" value="RAQ98299.1"/>
    <property type="molecule type" value="Genomic_DNA"/>
</dbReference>
<evidence type="ECO:0000256" key="11">
    <source>
        <dbReference type="ARBA" id="ARBA00022683"/>
    </source>
</evidence>
<evidence type="ECO:0000256" key="5">
    <source>
        <dbReference type="ARBA" id="ARBA00012232"/>
    </source>
</evidence>
<evidence type="ECO:0000256" key="16">
    <source>
        <dbReference type="PIRNR" id="PIRNR000732"/>
    </source>
</evidence>
<dbReference type="PROSITE" id="PS00370">
    <property type="entry name" value="PEP_ENZYMES_PHOS_SITE"/>
    <property type="match status" value="1"/>
</dbReference>
<dbReference type="PIRSF" id="PIRSF000732">
    <property type="entry name" value="PTS_enzyme_I"/>
    <property type="match status" value="1"/>
</dbReference>
<feature type="region of interest" description="Disordered" evidence="21">
    <location>
        <begin position="1"/>
        <end position="21"/>
    </location>
</feature>
<evidence type="ECO:0000256" key="4">
    <source>
        <dbReference type="ARBA" id="ARBA00007837"/>
    </source>
</evidence>
<evidence type="ECO:0000256" key="13">
    <source>
        <dbReference type="ARBA" id="ARBA00022777"/>
    </source>
</evidence>
<proteinExistence type="inferred from homology"/>
<accession>A0A328VM46</accession>
<dbReference type="InterPro" id="IPR008731">
    <property type="entry name" value="PTS_EIN"/>
</dbReference>
<keyword evidence="25" id="KW-0670">Pyruvate</keyword>
<dbReference type="PROSITE" id="PS00742">
    <property type="entry name" value="PEP_ENZYMES_2"/>
    <property type="match status" value="1"/>
</dbReference>
<dbReference type="InterPro" id="IPR008279">
    <property type="entry name" value="PEP-util_enz_mobile_dom"/>
</dbReference>
<dbReference type="Pfam" id="PF02896">
    <property type="entry name" value="PEP-utilizers_C"/>
    <property type="match status" value="1"/>
</dbReference>
<dbReference type="GO" id="GO:0005737">
    <property type="term" value="C:cytoplasm"/>
    <property type="evidence" value="ECO:0007669"/>
    <property type="project" value="UniProtKB-SubCell"/>
</dbReference>
<comment type="cofactor">
    <cofactor evidence="2 16 19">
        <name>Mg(2+)</name>
        <dbReference type="ChEBI" id="CHEBI:18420"/>
    </cofactor>
</comment>
<evidence type="ECO:0000259" key="23">
    <source>
        <dbReference type="Pfam" id="PF02896"/>
    </source>
</evidence>
<keyword evidence="7 16" id="KW-0813">Transport</keyword>
<evidence type="ECO:0000256" key="7">
    <source>
        <dbReference type="ARBA" id="ARBA00022448"/>
    </source>
</evidence>
<evidence type="ECO:0000256" key="9">
    <source>
        <dbReference type="ARBA" id="ARBA00022597"/>
    </source>
</evidence>
<evidence type="ECO:0000256" key="15">
    <source>
        <dbReference type="ARBA" id="ARBA00033235"/>
    </source>
</evidence>
<comment type="similarity">
    <text evidence="4 16">Belongs to the PEP-utilizing enzyme family.</text>
</comment>
<evidence type="ECO:0000256" key="10">
    <source>
        <dbReference type="ARBA" id="ARBA00022679"/>
    </source>
</evidence>
<dbReference type="NCBIfam" id="TIGR01417">
    <property type="entry name" value="PTS_I_fam"/>
    <property type="match status" value="1"/>
</dbReference>
<evidence type="ECO:0000259" key="22">
    <source>
        <dbReference type="Pfam" id="PF00391"/>
    </source>
</evidence>
<sequence length="619" mass="67087">MSEHERTFQAPTPSPSSAPLPLRLVPLSPGLALGPVWLYRSPALQQQSQSQPTAADKGRRLTPEQVAEEQQRLRVAVEQAVAELQALTAQVARTVGKEEAAIFEAHQLILQDPEILDAAIERISQQGLPAEQALREVAEENAQILAALDDELLAARASDVRDATGRVLRLLSGTSTTPLLPQAESVHEPVILVADDLTPSDTATLDPRLVAGICTVFGGPTTHAAIIARSLEIPAVSGLSPDLFARLTPGQRIALDGGRGLLYLNLTPEQERELLQRIQLQQKERAEQQQQRERWRGRPGATADGVPVAIFANVGDEEGAKQAAEQGAEGIGLLRTEFLFGGREQFPDEQEQEAAYRRLFRAFAAGQPQGKTIIARTLDAGADKPFPALEALIGSLQEANPALGLRGARIHLCHEELLRQQLRALLRAAQATGITLQIMFPMIATLEEVRRLRALTEEVLAELEGRGLRLTPRPAVGIMVETPAAALMADVLARAVDFFSIGTNDLYQYVMAVDRTNGRVASLFGRLEPAVWRAIAQVARAGQQHGRLVAVCGELAGDPLIGPLLVGLGVRELSMNPPALLAVKERLARQPLAYWQEQAQRLLQAETAAELQHMLESIA</sequence>
<dbReference type="PRINTS" id="PR01736">
    <property type="entry name" value="PHPHTRNFRASE"/>
</dbReference>
<evidence type="ECO:0000256" key="21">
    <source>
        <dbReference type="SAM" id="MobiDB-lite"/>
    </source>
</evidence>
<feature type="binding site" evidence="18">
    <location>
        <position position="515"/>
    </location>
    <ligand>
        <name>phosphoenolpyruvate</name>
        <dbReference type="ChEBI" id="CHEBI:58702"/>
    </ligand>
</feature>
<dbReference type="InterPro" id="IPR018274">
    <property type="entry name" value="PEP_util_AS"/>
</dbReference>
<evidence type="ECO:0000256" key="12">
    <source>
        <dbReference type="ARBA" id="ARBA00022723"/>
    </source>
</evidence>
<comment type="caution">
    <text evidence="25">The sequence shown here is derived from an EMBL/GenBank/DDBJ whole genome shotgun (WGS) entry which is preliminary data.</text>
</comment>
<evidence type="ECO:0000256" key="18">
    <source>
        <dbReference type="PIRSR" id="PIRSR000732-2"/>
    </source>
</evidence>
<keyword evidence="26" id="KW-1185">Reference proteome</keyword>
<keyword evidence="14 16" id="KW-0460">Magnesium</keyword>
<evidence type="ECO:0000313" key="26">
    <source>
        <dbReference type="Proteomes" id="UP000248706"/>
    </source>
</evidence>
<comment type="catalytic activity">
    <reaction evidence="1 16">
        <text>L-histidyl-[protein] + phosphoenolpyruvate = N(pros)-phospho-L-histidyl-[protein] + pyruvate</text>
        <dbReference type="Rhea" id="RHEA:23880"/>
        <dbReference type="Rhea" id="RHEA-COMP:9745"/>
        <dbReference type="Rhea" id="RHEA-COMP:9746"/>
        <dbReference type="ChEBI" id="CHEBI:15361"/>
        <dbReference type="ChEBI" id="CHEBI:29979"/>
        <dbReference type="ChEBI" id="CHEBI:58702"/>
        <dbReference type="ChEBI" id="CHEBI:64837"/>
        <dbReference type="EC" id="2.7.3.9"/>
    </reaction>
</comment>
<evidence type="ECO:0000256" key="20">
    <source>
        <dbReference type="SAM" id="Coils"/>
    </source>
</evidence>
<dbReference type="InterPro" id="IPR050499">
    <property type="entry name" value="PEP-utilizing_PTS_enzyme"/>
</dbReference>
<dbReference type="Gene3D" id="3.20.20.60">
    <property type="entry name" value="Phosphoenolpyruvate-binding domains"/>
    <property type="match status" value="1"/>
</dbReference>
<feature type="domain" description="PEP-utilising enzyme mobile" evidence="22">
    <location>
        <begin position="187"/>
        <end position="260"/>
    </location>
</feature>
<dbReference type="GO" id="GO:0009401">
    <property type="term" value="P:phosphoenolpyruvate-dependent sugar phosphotransferase system"/>
    <property type="evidence" value="ECO:0007669"/>
    <property type="project" value="UniProtKB-KW"/>
</dbReference>
<dbReference type="InterPro" id="IPR040442">
    <property type="entry name" value="Pyrv_kinase-like_dom_sf"/>
</dbReference>
<feature type="binding site" evidence="18">
    <location>
        <position position="376"/>
    </location>
    <ligand>
        <name>phosphoenolpyruvate</name>
        <dbReference type="ChEBI" id="CHEBI:58702"/>
    </ligand>
</feature>
<feature type="active site" description="Tele-phosphohistidine intermediate" evidence="17">
    <location>
        <position position="223"/>
    </location>
</feature>
<feature type="binding site" evidence="19">
    <location>
        <position position="505"/>
    </location>
    <ligand>
        <name>Mg(2+)</name>
        <dbReference type="ChEBI" id="CHEBI:18420"/>
    </ligand>
</feature>
<feature type="binding site" evidence="19">
    <location>
        <position position="481"/>
    </location>
    <ligand>
        <name>Mg(2+)</name>
        <dbReference type="ChEBI" id="CHEBI:18420"/>
    </ligand>
</feature>
<dbReference type="InterPro" id="IPR015813">
    <property type="entry name" value="Pyrv/PenolPyrv_kinase-like_dom"/>
</dbReference>